<reference evidence="5" key="1">
    <citation type="journal article" date="2014" name="Int. J. Syst. Evol. Microbiol.">
        <title>Complete genome sequence of Corynebacterium casei LMG S-19264T (=DSM 44701T), isolated from a smear-ripened cheese.</title>
        <authorList>
            <consortium name="US DOE Joint Genome Institute (JGI-PGF)"/>
            <person name="Walter F."/>
            <person name="Albersmeier A."/>
            <person name="Kalinowski J."/>
            <person name="Ruckert C."/>
        </authorList>
    </citation>
    <scope>NUCLEOTIDE SEQUENCE</scope>
    <source>
        <strain evidence="5">JCM 14371</strain>
    </source>
</reference>
<protein>
    <submittedName>
        <fullName evidence="5">DNA-binding response regulator</fullName>
    </submittedName>
</protein>
<dbReference type="PANTHER" id="PTHR43214:SF42">
    <property type="entry name" value="TRANSCRIPTIONAL REGULATORY PROTEIN DESR"/>
    <property type="match status" value="1"/>
</dbReference>
<reference evidence="5" key="2">
    <citation type="submission" date="2020-09" db="EMBL/GenBank/DDBJ databases">
        <authorList>
            <person name="Sun Q."/>
            <person name="Ohkuma M."/>
        </authorList>
    </citation>
    <scope>NUCLEOTIDE SEQUENCE</scope>
    <source>
        <strain evidence="5">JCM 14371</strain>
    </source>
</reference>
<dbReference type="InterPro" id="IPR016032">
    <property type="entry name" value="Sig_transdc_resp-reg_C-effctor"/>
</dbReference>
<dbReference type="AlphaFoldDB" id="A0A917PPR8"/>
<dbReference type="InterPro" id="IPR000792">
    <property type="entry name" value="Tscrpt_reg_LuxR_C"/>
</dbReference>
<dbReference type="Pfam" id="PF00196">
    <property type="entry name" value="GerE"/>
    <property type="match status" value="1"/>
</dbReference>
<dbReference type="PANTHER" id="PTHR43214">
    <property type="entry name" value="TWO-COMPONENT RESPONSE REGULATOR"/>
    <property type="match status" value="1"/>
</dbReference>
<proteinExistence type="predicted"/>
<evidence type="ECO:0000259" key="3">
    <source>
        <dbReference type="PROSITE" id="PS50043"/>
    </source>
</evidence>
<dbReference type="PRINTS" id="PR00038">
    <property type="entry name" value="HTHLUXR"/>
</dbReference>
<dbReference type="SUPFAM" id="SSF52172">
    <property type="entry name" value="CheY-like"/>
    <property type="match status" value="1"/>
</dbReference>
<dbReference type="GO" id="GO:0000160">
    <property type="term" value="P:phosphorelay signal transduction system"/>
    <property type="evidence" value="ECO:0007669"/>
    <property type="project" value="InterPro"/>
</dbReference>
<accession>A0A917PPR8</accession>
<dbReference type="InterPro" id="IPR039420">
    <property type="entry name" value="WalR-like"/>
</dbReference>
<dbReference type="GO" id="GO:0003677">
    <property type="term" value="F:DNA binding"/>
    <property type="evidence" value="ECO:0007669"/>
    <property type="project" value="UniProtKB-KW"/>
</dbReference>
<evidence type="ECO:0000313" key="5">
    <source>
        <dbReference type="EMBL" id="GGJ86796.1"/>
    </source>
</evidence>
<dbReference type="GO" id="GO:0006355">
    <property type="term" value="P:regulation of DNA-templated transcription"/>
    <property type="evidence" value="ECO:0007669"/>
    <property type="project" value="InterPro"/>
</dbReference>
<dbReference type="SMART" id="SM00421">
    <property type="entry name" value="HTH_LUXR"/>
    <property type="match status" value="1"/>
</dbReference>
<dbReference type="InterPro" id="IPR001789">
    <property type="entry name" value="Sig_transdc_resp-reg_receiver"/>
</dbReference>
<dbReference type="PROSITE" id="PS50110">
    <property type="entry name" value="RESPONSE_REGULATORY"/>
    <property type="match status" value="1"/>
</dbReference>
<name>A0A917PPR8_9DEIO</name>
<feature type="modified residue" description="4-aspartylphosphate" evidence="2">
    <location>
        <position position="56"/>
    </location>
</feature>
<organism evidence="5 6">
    <name type="scientific">Deinococcus aquiradiocola</name>
    <dbReference type="NCBI Taxonomy" id="393059"/>
    <lineage>
        <taxon>Bacteria</taxon>
        <taxon>Thermotogati</taxon>
        <taxon>Deinococcota</taxon>
        <taxon>Deinococci</taxon>
        <taxon>Deinococcales</taxon>
        <taxon>Deinococcaceae</taxon>
        <taxon>Deinococcus</taxon>
    </lineage>
</organism>
<evidence type="ECO:0000256" key="1">
    <source>
        <dbReference type="ARBA" id="ARBA00023125"/>
    </source>
</evidence>
<dbReference type="PROSITE" id="PS50043">
    <property type="entry name" value="HTH_LUXR_2"/>
    <property type="match status" value="1"/>
</dbReference>
<feature type="domain" description="Response regulatory" evidence="4">
    <location>
        <begin position="5"/>
        <end position="121"/>
    </location>
</feature>
<gene>
    <name evidence="5" type="ORF">GCM10008939_33470</name>
</gene>
<dbReference type="Gene3D" id="3.40.50.2300">
    <property type="match status" value="1"/>
</dbReference>
<evidence type="ECO:0000259" key="4">
    <source>
        <dbReference type="PROSITE" id="PS50110"/>
    </source>
</evidence>
<feature type="domain" description="HTH luxR-type" evidence="3">
    <location>
        <begin position="135"/>
        <end position="200"/>
    </location>
</feature>
<dbReference type="RefSeq" id="WP_188964450.1">
    <property type="nucleotide sequence ID" value="NZ_BMOE01000016.1"/>
</dbReference>
<dbReference type="Pfam" id="PF00072">
    <property type="entry name" value="Response_reg"/>
    <property type="match status" value="1"/>
</dbReference>
<dbReference type="SMART" id="SM00448">
    <property type="entry name" value="REC"/>
    <property type="match status" value="1"/>
</dbReference>
<keyword evidence="1 5" id="KW-0238">DNA-binding</keyword>
<dbReference type="CDD" id="cd06170">
    <property type="entry name" value="LuxR_C_like"/>
    <property type="match status" value="1"/>
</dbReference>
<sequence length="202" mass="21413">MTPVRLVLAEDQGLVLGALSALLSLEDDLQVVGQATDGEAALALCRDLQPDVLVTDIEMPRLSGLDVAESLRAEGSAVRVIIVTTFARSGYLRRALEVGARGYLLKDAPAEQLAEAIRRVRAGGRAIAPELAEGAWAGGNPLTERERQVLRAAEDGAGTSSIAGVLGLSEGTVRNYLSEAISKMEVRGRVEAARKAREQGWL</sequence>
<evidence type="ECO:0000313" key="6">
    <source>
        <dbReference type="Proteomes" id="UP000635726"/>
    </source>
</evidence>
<dbReference type="EMBL" id="BMOE01000016">
    <property type="protein sequence ID" value="GGJ86796.1"/>
    <property type="molecule type" value="Genomic_DNA"/>
</dbReference>
<dbReference type="SUPFAM" id="SSF46894">
    <property type="entry name" value="C-terminal effector domain of the bipartite response regulators"/>
    <property type="match status" value="1"/>
</dbReference>
<evidence type="ECO:0000256" key="2">
    <source>
        <dbReference type="PROSITE-ProRule" id="PRU00169"/>
    </source>
</evidence>
<comment type="caution">
    <text evidence="5">The sequence shown here is derived from an EMBL/GenBank/DDBJ whole genome shotgun (WGS) entry which is preliminary data.</text>
</comment>
<keyword evidence="2" id="KW-0597">Phosphoprotein</keyword>
<dbReference type="InterPro" id="IPR011006">
    <property type="entry name" value="CheY-like_superfamily"/>
</dbReference>
<dbReference type="Proteomes" id="UP000635726">
    <property type="component" value="Unassembled WGS sequence"/>
</dbReference>
<keyword evidence="6" id="KW-1185">Reference proteome</keyword>